<evidence type="ECO:0000313" key="3">
    <source>
        <dbReference type="Proteomes" id="UP001235840"/>
    </source>
</evidence>
<protein>
    <recommendedName>
        <fullName evidence="4">DUF2663 family protein</fullName>
    </recommendedName>
</protein>
<dbReference type="RefSeq" id="WP_307396497.1">
    <property type="nucleotide sequence ID" value="NZ_BAAADK010000001.1"/>
</dbReference>
<reference evidence="2 3" key="1">
    <citation type="submission" date="2023-07" db="EMBL/GenBank/DDBJ databases">
        <title>Genomic Encyclopedia of Type Strains, Phase IV (KMG-IV): sequencing the most valuable type-strain genomes for metagenomic binning, comparative biology and taxonomic classification.</title>
        <authorList>
            <person name="Goeker M."/>
        </authorList>
    </citation>
    <scope>NUCLEOTIDE SEQUENCE [LARGE SCALE GENOMIC DNA]</scope>
    <source>
        <strain evidence="2 3">DSM 12751</strain>
    </source>
</reference>
<evidence type="ECO:0000313" key="2">
    <source>
        <dbReference type="EMBL" id="MDQ0167522.1"/>
    </source>
</evidence>
<proteinExistence type="predicted"/>
<keyword evidence="1" id="KW-0472">Membrane</keyword>
<evidence type="ECO:0000256" key="1">
    <source>
        <dbReference type="SAM" id="Phobius"/>
    </source>
</evidence>
<keyword evidence="1" id="KW-1133">Transmembrane helix</keyword>
<dbReference type="Pfam" id="PF10864">
    <property type="entry name" value="DUF2663"/>
    <property type="match status" value="1"/>
</dbReference>
<comment type="caution">
    <text evidence="2">The sequence shown here is derived from an EMBL/GenBank/DDBJ whole genome shotgun (WGS) entry which is preliminary data.</text>
</comment>
<accession>A0ABT9W373</accession>
<sequence length="146" mass="16947">MWDDIAISRDTKQMLSKLLEHHQVKQVYLLKARVVAICLGLLLLSFGLYLYSQILLPANQSFERIFILLLEDSFAFFLVVGNIVLYSMTLFYVSKYKSTKQKLDKLRVEAIDRLNSSWVDSHKARLKDLISARLQKNGVNLSHKEK</sequence>
<evidence type="ECO:0008006" key="4">
    <source>
        <dbReference type="Google" id="ProtNLM"/>
    </source>
</evidence>
<dbReference type="InterPro" id="IPR020210">
    <property type="entry name" value="Uncharacterised_YpbF_TM"/>
</dbReference>
<feature type="transmembrane region" description="Helical" evidence="1">
    <location>
        <begin position="74"/>
        <end position="93"/>
    </location>
</feature>
<gene>
    <name evidence="2" type="ORF">J2S11_003447</name>
</gene>
<organism evidence="2 3">
    <name type="scientific">Caldalkalibacillus horti</name>
    <dbReference type="NCBI Taxonomy" id="77523"/>
    <lineage>
        <taxon>Bacteria</taxon>
        <taxon>Bacillati</taxon>
        <taxon>Bacillota</taxon>
        <taxon>Bacilli</taxon>
        <taxon>Bacillales</taxon>
        <taxon>Bacillaceae</taxon>
        <taxon>Caldalkalibacillus</taxon>
    </lineage>
</organism>
<name>A0ABT9W373_9BACI</name>
<keyword evidence="3" id="KW-1185">Reference proteome</keyword>
<dbReference type="EMBL" id="JAUSTY010000016">
    <property type="protein sequence ID" value="MDQ0167522.1"/>
    <property type="molecule type" value="Genomic_DNA"/>
</dbReference>
<dbReference type="Proteomes" id="UP001235840">
    <property type="component" value="Unassembled WGS sequence"/>
</dbReference>
<feature type="transmembrane region" description="Helical" evidence="1">
    <location>
        <begin position="34"/>
        <end position="54"/>
    </location>
</feature>
<keyword evidence="1" id="KW-0812">Transmembrane</keyword>